<dbReference type="GeneID" id="72777564"/>
<sequence length="51" mass="5876">MQSNVNLDALLEKMRAELERVKNPVNAEKILKCAEAIKPLIKERETKRLLS</sequence>
<dbReference type="AlphaFoldDB" id="A0A9E7SE71"/>
<dbReference type="Proteomes" id="UP001056425">
    <property type="component" value="Chromosome"/>
</dbReference>
<keyword evidence="2" id="KW-1185">Reference proteome</keyword>
<proteinExistence type="predicted"/>
<name>A0A9E7SE71_9EURY</name>
<dbReference type="KEGG" id="thei:K1720_04425"/>
<evidence type="ECO:0000313" key="1">
    <source>
        <dbReference type="EMBL" id="USH00688.1"/>
    </source>
</evidence>
<evidence type="ECO:0000313" key="2">
    <source>
        <dbReference type="Proteomes" id="UP001056425"/>
    </source>
</evidence>
<dbReference type="RefSeq" id="WP_251950239.1">
    <property type="nucleotide sequence ID" value="NZ_CP080572.1"/>
</dbReference>
<gene>
    <name evidence="1" type="ORF">K1720_04425</name>
</gene>
<accession>A0A9E7SE71</accession>
<organism evidence="1 2">
    <name type="scientific">Thermococcus argininiproducens</name>
    <dbReference type="NCBI Taxonomy" id="2866384"/>
    <lineage>
        <taxon>Archaea</taxon>
        <taxon>Methanobacteriati</taxon>
        <taxon>Methanobacteriota</taxon>
        <taxon>Thermococci</taxon>
        <taxon>Thermococcales</taxon>
        <taxon>Thermococcaceae</taxon>
        <taxon>Thermococcus</taxon>
    </lineage>
</organism>
<protein>
    <submittedName>
        <fullName evidence="1">Uncharacterized protein</fullName>
    </submittedName>
</protein>
<reference evidence="1 2" key="1">
    <citation type="submission" date="2021-08" db="EMBL/GenBank/DDBJ databases">
        <title>Thermococcus onnuriiensis IOH2.</title>
        <authorList>
            <person name="Park Y.-J."/>
        </authorList>
    </citation>
    <scope>NUCLEOTIDE SEQUENCE [LARGE SCALE GENOMIC DNA]</scope>
    <source>
        <strain evidence="1 2">IOH2</strain>
    </source>
</reference>
<dbReference type="EMBL" id="CP080572">
    <property type="protein sequence ID" value="USH00688.1"/>
    <property type="molecule type" value="Genomic_DNA"/>
</dbReference>